<keyword evidence="6 7" id="KW-0472">Membrane</keyword>
<comment type="subcellular location">
    <subcellularLocation>
        <location evidence="1">Cell membrane</location>
        <topology evidence="1">Multi-pass membrane protein</topology>
    </subcellularLocation>
</comment>
<comment type="similarity">
    <text evidence="2">Belongs to the NrfD family.</text>
</comment>
<dbReference type="OrthoDB" id="112837at2"/>
<protein>
    <submittedName>
        <fullName evidence="8">Formate-dependent nitrite reductase, membrane component NrfD</fullName>
    </submittedName>
</protein>
<accession>A0A1H3SA81</accession>
<dbReference type="RefSeq" id="WP_091298799.1">
    <property type="nucleotide sequence ID" value="NZ_FNON01000013.1"/>
</dbReference>
<dbReference type="Pfam" id="PF03916">
    <property type="entry name" value="NrfD"/>
    <property type="match status" value="1"/>
</dbReference>
<dbReference type="STRING" id="589385.SAMN05421504_11342"/>
<keyword evidence="3" id="KW-1003">Cell membrane</keyword>
<dbReference type="EMBL" id="FNON01000013">
    <property type="protein sequence ID" value="SDZ34411.1"/>
    <property type="molecule type" value="Genomic_DNA"/>
</dbReference>
<keyword evidence="5 7" id="KW-1133">Transmembrane helix</keyword>
<dbReference type="Gene3D" id="1.20.1630.10">
    <property type="entry name" value="Formate dehydrogenase/DMSO reductase domain"/>
    <property type="match status" value="1"/>
</dbReference>
<gene>
    <name evidence="8" type="ORF">SAMN05421504_11342</name>
</gene>
<evidence type="ECO:0000256" key="1">
    <source>
        <dbReference type="ARBA" id="ARBA00004651"/>
    </source>
</evidence>
<evidence type="ECO:0000313" key="8">
    <source>
        <dbReference type="EMBL" id="SDZ34411.1"/>
    </source>
</evidence>
<feature type="transmembrane region" description="Helical" evidence="7">
    <location>
        <begin position="136"/>
        <end position="156"/>
    </location>
</feature>
<evidence type="ECO:0000256" key="6">
    <source>
        <dbReference type="ARBA" id="ARBA00023136"/>
    </source>
</evidence>
<proteinExistence type="inferred from homology"/>
<evidence type="ECO:0000256" key="3">
    <source>
        <dbReference type="ARBA" id="ARBA00022475"/>
    </source>
</evidence>
<feature type="transmembrane region" description="Helical" evidence="7">
    <location>
        <begin position="36"/>
        <end position="56"/>
    </location>
</feature>
<reference evidence="8 9" key="1">
    <citation type="submission" date="2016-10" db="EMBL/GenBank/DDBJ databases">
        <authorList>
            <person name="de Groot N.N."/>
        </authorList>
    </citation>
    <scope>NUCLEOTIDE SEQUENCE [LARGE SCALE GENOMIC DNA]</scope>
    <source>
        <strain evidence="8 9">CPCC 202699</strain>
    </source>
</reference>
<keyword evidence="9" id="KW-1185">Reference proteome</keyword>
<dbReference type="GO" id="GO:0005886">
    <property type="term" value="C:plasma membrane"/>
    <property type="evidence" value="ECO:0007669"/>
    <property type="project" value="UniProtKB-SubCell"/>
</dbReference>
<dbReference type="InterPro" id="IPR005614">
    <property type="entry name" value="NrfD-like"/>
</dbReference>
<sequence>MSPRRERAMVDPAEFESYYGKPILKEPAWKQPDVPLYLFLGGAAGASASMAALAELTGRPHLARAGRLVASGGSIASVVALIHDLGKPTRFLHMLRVFKPTSPLSVGSWILAPFSGLAAVAAGSELTGILPRVGRLAGAAAGLLGPAMCTYTAVLLSDTATPSWHEGREVLPILFAGSAVTSGAGAALLVIPAGETGPVVRAALAGAVAELIAERRLETGLGLVSEPYRIGRSGKLLKAARALTAAGAGFSLLARRNRAARVLAGAAYLGAGLCTRFGVYAAGVESTRDPKYVVVPQRERLERAQSQRRTP</sequence>
<name>A0A1H3SA81_9PSEU</name>
<organism evidence="8 9">
    <name type="scientific">Amycolatopsis xylanica</name>
    <dbReference type="NCBI Taxonomy" id="589385"/>
    <lineage>
        <taxon>Bacteria</taxon>
        <taxon>Bacillati</taxon>
        <taxon>Actinomycetota</taxon>
        <taxon>Actinomycetes</taxon>
        <taxon>Pseudonocardiales</taxon>
        <taxon>Pseudonocardiaceae</taxon>
        <taxon>Amycolatopsis</taxon>
    </lineage>
</organism>
<feature type="transmembrane region" description="Helical" evidence="7">
    <location>
        <begin position="106"/>
        <end position="124"/>
    </location>
</feature>
<evidence type="ECO:0000256" key="5">
    <source>
        <dbReference type="ARBA" id="ARBA00022989"/>
    </source>
</evidence>
<evidence type="ECO:0000256" key="2">
    <source>
        <dbReference type="ARBA" id="ARBA00008929"/>
    </source>
</evidence>
<evidence type="ECO:0000256" key="7">
    <source>
        <dbReference type="SAM" id="Phobius"/>
    </source>
</evidence>
<dbReference type="InterPro" id="IPR052049">
    <property type="entry name" value="Electron_transfer_protein"/>
</dbReference>
<keyword evidence="4 7" id="KW-0812">Transmembrane</keyword>
<dbReference type="PANTHER" id="PTHR34856:SF2">
    <property type="entry name" value="PROTEIN NRFD"/>
    <property type="match status" value="1"/>
</dbReference>
<dbReference type="Proteomes" id="UP000199515">
    <property type="component" value="Unassembled WGS sequence"/>
</dbReference>
<dbReference type="AlphaFoldDB" id="A0A1H3SA81"/>
<evidence type="ECO:0000256" key="4">
    <source>
        <dbReference type="ARBA" id="ARBA00022692"/>
    </source>
</evidence>
<evidence type="ECO:0000313" key="9">
    <source>
        <dbReference type="Proteomes" id="UP000199515"/>
    </source>
</evidence>
<dbReference type="PANTHER" id="PTHR34856">
    <property type="entry name" value="PROTEIN NRFD"/>
    <property type="match status" value="1"/>
</dbReference>
<feature type="transmembrane region" description="Helical" evidence="7">
    <location>
        <begin position="171"/>
        <end position="191"/>
    </location>
</feature>